<dbReference type="InterPro" id="IPR038158">
    <property type="entry name" value="H-NOX_domain_sf"/>
</dbReference>
<evidence type="ECO:0000313" key="3">
    <source>
        <dbReference type="Proteomes" id="UP000544122"/>
    </source>
</evidence>
<dbReference type="PANTHER" id="PTHR45655:SF13">
    <property type="entry name" value="SOLUBLE GUANYLATE CYCLASE GCY-32-RELATED"/>
    <property type="match status" value="1"/>
</dbReference>
<name>A0A7Y4GNN1_9BRAD</name>
<dbReference type="Proteomes" id="UP000544122">
    <property type="component" value="Unassembled WGS sequence"/>
</dbReference>
<sequence>MKGVVFNLLEAVVRRDYGDDTWEALLEAANTDGAYSSLGNYPDEEMMKLVGAASSALKVPADDVVRWFGRNALPLLAKRHPHFFTAHRSTRPFLLTLNDVIHSEVRKLYPGADVPVFSYDTSSSEVLLMHYKSPRKLCALAEGFIEATAAYYAEELSLDQPECMKRGDDKCVLRVSVKKARG</sequence>
<evidence type="ECO:0000259" key="1">
    <source>
        <dbReference type="Pfam" id="PF07700"/>
    </source>
</evidence>
<accession>A0A7Y4GNN1</accession>
<dbReference type="AlphaFoldDB" id="A0A7Y4GNN1"/>
<feature type="domain" description="Heme NO-binding" evidence="1">
    <location>
        <begin position="2"/>
        <end position="158"/>
    </location>
</feature>
<dbReference type="EMBL" id="JAAVLX010000002">
    <property type="protein sequence ID" value="NOJ39123.1"/>
    <property type="molecule type" value="Genomic_DNA"/>
</dbReference>
<comment type="caution">
    <text evidence="2">The sequence shown here is derived from an EMBL/GenBank/DDBJ whole genome shotgun (WGS) entry which is preliminary data.</text>
</comment>
<dbReference type="SUPFAM" id="SSF111126">
    <property type="entry name" value="Ligand-binding domain in the NO signalling and Golgi transport"/>
    <property type="match status" value="1"/>
</dbReference>
<dbReference type="GO" id="GO:0020037">
    <property type="term" value="F:heme binding"/>
    <property type="evidence" value="ECO:0007669"/>
    <property type="project" value="InterPro"/>
</dbReference>
<protein>
    <submittedName>
        <fullName evidence="2">Heme NO-binding protein</fullName>
    </submittedName>
</protein>
<dbReference type="RefSeq" id="WP_171578382.1">
    <property type="nucleotide sequence ID" value="NZ_JAAVLX010000002.1"/>
</dbReference>
<organism evidence="2 3">
    <name type="scientific">Bradyrhizobium australiense</name>
    <dbReference type="NCBI Taxonomy" id="2721161"/>
    <lineage>
        <taxon>Bacteria</taxon>
        <taxon>Pseudomonadati</taxon>
        <taxon>Pseudomonadota</taxon>
        <taxon>Alphaproteobacteria</taxon>
        <taxon>Hyphomicrobiales</taxon>
        <taxon>Nitrobacteraceae</taxon>
        <taxon>Bradyrhizobium</taxon>
    </lineage>
</organism>
<keyword evidence="3" id="KW-1185">Reference proteome</keyword>
<dbReference type="InterPro" id="IPR011644">
    <property type="entry name" value="Heme_NO-bd"/>
</dbReference>
<gene>
    <name evidence="2" type="ORF">HCN58_05815</name>
</gene>
<dbReference type="Gene3D" id="3.90.1520.10">
    <property type="entry name" value="H-NOX domain"/>
    <property type="match status" value="1"/>
</dbReference>
<dbReference type="PANTHER" id="PTHR45655">
    <property type="entry name" value="GUANYLATE CYCLASE SOLUBLE SUBUNIT BETA-2"/>
    <property type="match status" value="1"/>
</dbReference>
<evidence type="ECO:0000313" key="2">
    <source>
        <dbReference type="EMBL" id="NOJ39123.1"/>
    </source>
</evidence>
<reference evidence="2 3" key="1">
    <citation type="submission" date="2020-03" db="EMBL/GenBank/DDBJ databases">
        <title>Bradyrhizobium diversity isolated from nodules of Indigofera sp.</title>
        <authorList>
            <person name="Klepa M."/>
            <person name="Helene L."/>
            <person name="Hungria M."/>
        </authorList>
    </citation>
    <scope>NUCLEOTIDE SEQUENCE [LARGE SCALE GENOMIC DNA]</scope>
    <source>
        <strain evidence="2 3">WSM 1791</strain>
    </source>
</reference>
<dbReference type="InterPro" id="IPR024096">
    <property type="entry name" value="NO_sig/Golgi_transp_ligand-bd"/>
</dbReference>
<dbReference type="Pfam" id="PF07700">
    <property type="entry name" value="HNOB"/>
    <property type="match status" value="1"/>
</dbReference>
<proteinExistence type="predicted"/>